<accession>A0A9X3S2G9</accession>
<dbReference type="InterPro" id="IPR050557">
    <property type="entry name" value="RTX_toxin/Mannuronan_C5-epim"/>
</dbReference>
<dbReference type="PANTHER" id="PTHR38340:SF1">
    <property type="entry name" value="S-LAYER PROTEIN"/>
    <property type="match status" value="1"/>
</dbReference>
<dbReference type="InterPro" id="IPR021655">
    <property type="entry name" value="Put_metal-bd"/>
</dbReference>
<protein>
    <submittedName>
        <fullName evidence="5">MopE-related protein</fullName>
    </submittedName>
</protein>
<proteinExistence type="predicted"/>
<comment type="caution">
    <text evidence="5">The sequence shown here is derived from an EMBL/GenBank/DDBJ whole genome shotgun (WGS) entry which is preliminary data.</text>
</comment>
<sequence length="489" mass="49309">MLRRTLALSALTLLAAAAPAGAATFASGLNLTMTPFAGESNQLILGLTTSGADTFWVVTRENTGAAPVNAGSSCTQVTTNAQVRCEITGIASLSLGDGDDRVTKTANGHGAIINGESGADTLVVRDTAAATLNGGPDNDYLEAVGPLVDTLNGDAGDDQLRGGAGADVINGGPGNDTFLVAGGTWTVSLDDVANDGVSPVANVHSDVENITGDQFGDTLTGSAAANVLRGGGGNDTLDGKGGADQLFGDGGNDTINARDGIADTIDCGDGADSVVADVQDVLSGCETVAYADADGDTFAANVDCDDANPAIHPGAIDLPGNGVDEDCSGADTPKPEATATPTPTATATPVATASPAATATPVPTPHTAFADATPTPAPTTTAAPTPLDSIVTATFSFARRYTLFNDITIRNARAGSTILLRCTGKGCPKSIKPITIARDAAKLTLKRPLGKAKLRVGTRFEVRIQHPGNTTVITRYTVRPNRAPARKDT</sequence>
<feature type="compositionally biased region" description="Low complexity" evidence="3">
    <location>
        <begin position="330"/>
        <end position="384"/>
    </location>
</feature>
<dbReference type="InterPro" id="IPR001343">
    <property type="entry name" value="Hemolysn_Ca-bd"/>
</dbReference>
<dbReference type="AlphaFoldDB" id="A0A9X3S2G9"/>
<name>A0A9X3S2G9_9ACTN</name>
<evidence type="ECO:0000313" key="5">
    <source>
        <dbReference type="EMBL" id="MDA0163529.1"/>
    </source>
</evidence>
<comment type="subcellular location">
    <subcellularLocation>
        <location evidence="1">Secreted</location>
    </subcellularLocation>
</comment>
<dbReference type="Pfam" id="PF11617">
    <property type="entry name" value="Cu-binding_MopE"/>
    <property type="match status" value="1"/>
</dbReference>
<dbReference type="SUPFAM" id="SSF51120">
    <property type="entry name" value="beta-Roll"/>
    <property type="match status" value="1"/>
</dbReference>
<dbReference type="Proteomes" id="UP001149140">
    <property type="component" value="Unassembled WGS sequence"/>
</dbReference>
<dbReference type="GO" id="GO:0005509">
    <property type="term" value="F:calcium ion binding"/>
    <property type="evidence" value="ECO:0007669"/>
    <property type="project" value="InterPro"/>
</dbReference>
<dbReference type="PANTHER" id="PTHR38340">
    <property type="entry name" value="S-LAYER PROTEIN"/>
    <property type="match status" value="1"/>
</dbReference>
<feature type="chain" id="PRO_5040887225" evidence="4">
    <location>
        <begin position="23"/>
        <end position="489"/>
    </location>
</feature>
<keyword evidence="2" id="KW-0964">Secreted</keyword>
<gene>
    <name evidence="5" type="ORF">OM076_24865</name>
</gene>
<feature type="region of interest" description="Disordered" evidence="3">
    <location>
        <begin position="315"/>
        <end position="384"/>
    </location>
</feature>
<dbReference type="GO" id="GO:0005576">
    <property type="term" value="C:extracellular region"/>
    <property type="evidence" value="ECO:0007669"/>
    <property type="project" value="UniProtKB-SubCell"/>
</dbReference>
<dbReference type="Gene3D" id="2.160.20.160">
    <property type="match status" value="1"/>
</dbReference>
<reference evidence="5" key="1">
    <citation type="submission" date="2022-10" db="EMBL/GenBank/DDBJ databases">
        <title>The WGS of Solirubrobacter ginsenosidimutans DSM 21036.</title>
        <authorList>
            <person name="Jiang Z."/>
        </authorList>
    </citation>
    <scope>NUCLEOTIDE SEQUENCE</scope>
    <source>
        <strain evidence="5">DSM 21036</strain>
    </source>
</reference>
<dbReference type="RefSeq" id="WP_270042775.1">
    <property type="nucleotide sequence ID" value="NZ_JAPDOD010000025.1"/>
</dbReference>
<organism evidence="5 6">
    <name type="scientific">Solirubrobacter ginsenosidimutans</name>
    <dbReference type="NCBI Taxonomy" id="490573"/>
    <lineage>
        <taxon>Bacteria</taxon>
        <taxon>Bacillati</taxon>
        <taxon>Actinomycetota</taxon>
        <taxon>Thermoleophilia</taxon>
        <taxon>Solirubrobacterales</taxon>
        <taxon>Solirubrobacteraceae</taxon>
        <taxon>Solirubrobacter</taxon>
    </lineage>
</organism>
<dbReference type="InterPro" id="IPR011049">
    <property type="entry name" value="Serralysin-like_metalloprot_C"/>
</dbReference>
<evidence type="ECO:0000313" key="6">
    <source>
        <dbReference type="Proteomes" id="UP001149140"/>
    </source>
</evidence>
<evidence type="ECO:0000256" key="2">
    <source>
        <dbReference type="ARBA" id="ARBA00022525"/>
    </source>
</evidence>
<dbReference type="InterPro" id="IPR018511">
    <property type="entry name" value="Hemolysin-typ_Ca-bd_CS"/>
</dbReference>
<feature type="signal peptide" evidence="4">
    <location>
        <begin position="1"/>
        <end position="22"/>
    </location>
</feature>
<dbReference type="PRINTS" id="PR00313">
    <property type="entry name" value="CABNDNGRPT"/>
</dbReference>
<evidence type="ECO:0000256" key="3">
    <source>
        <dbReference type="SAM" id="MobiDB-lite"/>
    </source>
</evidence>
<keyword evidence="6" id="KW-1185">Reference proteome</keyword>
<dbReference type="EMBL" id="JAPDOD010000025">
    <property type="protein sequence ID" value="MDA0163529.1"/>
    <property type="molecule type" value="Genomic_DNA"/>
</dbReference>
<dbReference type="PROSITE" id="PS00330">
    <property type="entry name" value="HEMOLYSIN_CALCIUM"/>
    <property type="match status" value="2"/>
</dbReference>
<dbReference type="Pfam" id="PF00353">
    <property type="entry name" value="HemolysinCabind"/>
    <property type="match status" value="2"/>
</dbReference>
<keyword evidence="4" id="KW-0732">Signal</keyword>
<evidence type="ECO:0000256" key="4">
    <source>
        <dbReference type="SAM" id="SignalP"/>
    </source>
</evidence>
<evidence type="ECO:0000256" key="1">
    <source>
        <dbReference type="ARBA" id="ARBA00004613"/>
    </source>
</evidence>